<evidence type="ECO:0000259" key="6">
    <source>
        <dbReference type="SMART" id="SM00732"/>
    </source>
</evidence>
<gene>
    <name evidence="7" type="primary">ruvX</name>
    <name evidence="7" type="ORF">ACFQS8_00810</name>
</gene>
<keyword evidence="1 5" id="KW-0963">Cytoplasm</keyword>
<dbReference type="InterPro" id="IPR006641">
    <property type="entry name" value="YqgF/RNaseH-like_dom"/>
</dbReference>
<accession>A0ABW2IGQ9</accession>
<comment type="similarity">
    <text evidence="5">Belongs to the YqgF HJR family.</text>
</comment>
<dbReference type="InterPro" id="IPR037027">
    <property type="entry name" value="YqgF/RNaseH-like_dom_sf"/>
</dbReference>
<dbReference type="PANTHER" id="PTHR33317:SF4">
    <property type="entry name" value="POLYNUCLEOTIDYL TRANSFERASE, RIBONUCLEASE H-LIKE SUPERFAMILY PROTEIN"/>
    <property type="match status" value="1"/>
</dbReference>
<keyword evidence="8" id="KW-1185">Reference proteome</keyword>
<feature type="domain" description="YqgF/RNase H-like" evidence="6">
    <location>
        <begin position="13"/>
        <end position="114"/>
    </location>
</feature>
<keyword evidence="4 5" id="KW-0378">Hydrolase</keyword>
<dbReference type="Pfam" id="PF03652">
    <property type="entry name" value="RuvX"/>
    <property type="match status" value="1"/>
</dbReference>
<comment type="caution">
    <text evidence="7">The sequence shown here is derived from an EMBL/GenBank/DDBJ whole genome shotgun (WGS) entry which is preliminary data.</text>
</comment>
<proteinExistence type="inferred from homology"/>
<reference evidence="8" key="1">
    <citation type="journal article" date="2019" name="Int. J. Syst. Evol. Microbiol.">
        <title>The Global Catalogue of Microorganisms (GCM) 10K type strain sequencing project: providing services to taxonomists for standard genome sequencing and annotation.</title>
        <authorList>
            <consortium name="The Broad Institute Genomics Platform"/>
            <consortium name="The Broad Institute Genome Sequencing Center for Infectious Disease"/>
            <person name="Wu L."/>
            <person name="Ma J."/>
        </authorList>
    </citation>
    <scope>NUCLEOTIDE SEQUENCE [LARGE SCALE GENOMIC DNA]</scope>
    <source>
        <strain evidence="8">CCUG 51308</strain>
    </source>
</reference>
<evidence type="ECO:0000313" key="8">
    <source>
        <dbReference type="Proteomes" id="UP001596492"/>
    </source>
</evidence>
<dbReference type="Proteomes" id="UP001596492">
    <property type="component" value="Unassembled WGS sequence"/>
</dbReference>
<evidence type="ECO:0000256" key="3">
    <source>
        <dbReference type="ARBA" id="ARBA00022722"/>
    </source>
</evidence>
<dbReference type="Gene3D" id="3.30.420.140">
    <property type="entry name" value="YqgF/RNase H-like domain"/>
    <property type="match status" value="1"/>
</dbReference>
<comment type="function">
    <text evidence="5">Could be a nuclease involved in processing of the 5'-end of pre-16S rRNA.</text>
</comment>
<sequence>MAICEFSELPPKGALLGLDPGTKTIGVAACDVTRLIASPVETIKKGKKLAPSLERLFWLYDERKCVGIIMGLPVNMDGSHGPRVQAVKAFARNILEKRDLPIAFWDERLSTAAVERTLIEADTSRARRAEVIDKVAASYILQGAIDRLAEGWN</sequence>
<keyword evidence="3 5" id="KW-0540">Nuclease</keyword>
<evidence type="ECO:0000256" key="2">
    <source>
        <dbReference type="ARBA" id="ARBA00022517"/>
    </source>
</evidence>
<evidence type="ECO:0000256" key="1">
    <source>
        <dbReference type="ARBA" id="ARBA00022490"/>
    </source>
</evidence>
<dbReference type="SMART" id="SM00732">
    <property type="entry name" value="YqgFc"/>
    <property type="match status" value="1"/>
</dbReference>
<dbReference type="PANTHER" id="PTHR33317">
    <property type="entry name" value="POLYNUCLEOTIDYL TRANSFERASE, RIBONUCLEASE H-LIKE SUPERFAMILY PROTEIN"/>
    <property type="match status" value="1"/>
</dbReference>
<dbReference type="NCBIfam" id="TIGR00250">
    <property type="entry name" value="RNAse_H_YqgF"/>
    <property type="match status" value="1"/>
</dbReference>
<evidence type="ECO:0000256" key="4">
    <source>
        <dbReference type="ARBA" id="ARBA00022801"/>
    </source>
</evidence>
<dbReference type="CDD" id="cd16964">
    <property type="entry name" value="YqgF"/>
    <property type="match status" value="1"/>
</dbReference>
<dbReference type="SUPFAM" id="SSF53098">
    <property type="entry name" value="Ribonuclease H-like"/>
    <property type="match status" value="1"/>
</dbReference>
<evidence type="ECO:0000313" key="7">
    <source>
        <dbReference type="EMBL" id="MFC7290142.1"/>
    </source>
</evidence>
<dbReference type="InterPro" id="IPR012337">
    <property type="entry name" value="RNaseH-like_sf"/>
</dbReference>
<organism evidence="7 8">
    <name type="scientific">Hirschia litorea</name>
    <dbReference type="NCBI Taxonomy" id="1199156"/>
    <lineage>
        <taxon>Bacteria</taxon>
        <taxon>Pseudomonadati</taxon>
        <taxon>Pseudomonadota</taxon>
        <taxon>Alphaproteobacteria</taxon>
        <taxon>Hyphomonadales</taxon>
        <taxon>Hyphomonadaceae</taxon>
        <taxon>Hirschia</taxon>
    </lineage>
</organism>
<name>A0ABW2IGQ9_9PROT</name>
<dbReference type="RefSeq" id="WP_382164780.1">
    <property type="nucleotide sequence ID" value="NZ_JBHTBR010000002.1"/>
</dbReference>
<keyword evidence="2 5" id="KW-0690">Ribosome biogenesis</keyword>
<dbReference type="EC" id="3.1.-.-" evidence="5"/>
<protein>
    <recommendedName>
        <fullName evidence="5">Putative pre-16S rRNA nuclease</fullName>
        <ecNumber evidence="5">3.1.-.-</ecNumber>
    </recommendedName>
</protein>
<dbReference type="EMBL" id="JBHTBR010000002">
    <property type="protein sequence ID" value="MFC7290142.1"/>
    <property type="molecule type" value="Genomic_DNA"/>
</dbReference>
<evidence type="ECO:0000256" key="5">
    <source>
        <dbReference type="HAMAP-Rule" id="MF_00651"/>
    </source>
</evidence>
<dbReference type="InterPro" id="IPR005227">
    <property type="entry name" value="YqgF"/>
</dbReference>
<comment type="subcellular location">
    <subcellularLocation>
        <location evidence="5">Cytoplasm</location>
    </subcellularLocation>
</comment>
<dbReference type="HAMAP" id="MF_00651">
    <property type="entry name" value="Nuclease_YqgF"/>
    <property type="match status" value="1"/>
</dbReference>